<dbReference type="CDD" id="cd17339">
    <property type="entry name" value="MFS_NIMT_CynX_like"/>
    <property type="match status" value="1"/>
</dbReference>
<dbReference type="EMBL" id="PSNY01000011">
    <property type="protein sequence ID" value="PPE69524.1"/>
    <property type="molecule type" value="Genomic_DNA"/>
</dbReference>
<feature type="transmembrane region" description="Helical" evidence="4">
    <location>
        <begin position="132"/>
        <end position="157"/>
    </location>
</feature>
<feature type="transmembrane region" description="Helical" evidence="4">
    <location>
        <begin position="335"/>
        <end position="358"/>
    </location>
</feature>
<keyword evidence="1 4" id="KW-0812">Transmembrane</keyword>
<accession>A0A2S5T3F9</accession>
<dbReference type="SUPFAM" id="SSF103473">
    <property type="entry name" value="MFS general substrate transporter"/>
    <property type="match status" value="1"/>
</dbReference>
<dbReference type="Gene3D" id="1.20.1250.20">
    <property type="entry name" value="MFS general substrate transporter like domains"/>
    <property type="match status" value="1"/>
</dbReference>
<organism evidence="5 7">
    <name type="scientific">Caldimonas thermodepolymerans</name>
    <dbReference type="NCBI Taxonomy" id="215580"/>
    <lineage>
        <taxon>Bacteria</taxon>
        <taxon>Pseudomonadati</taxon>
        <taxon>Pseudomonadota</taxon>
        <taxon>Betaproteobacteria</taxon>
        <taxon>Burkholderiales</taxon>
        <taxon>Sphaerotilaceae</taxon>
        <taxon>Caldimonas</taxon>
    </lineage>
</organism>
<dbReference type="Proteomes" id="UP000239406">
    <property type="component" value="Unassembled WGS sequence"/>
</dbReference>
<feature type="transmembrane region" description="Helical" evidence="4">
    <location>
        <begin position="301"/>
        <end position="323"/>
    </location>
</feature>
<dbReference type="PANTHER" id="PTHR23523">
    <property type="match status" value="1"/>
</dbReference>
<evidence type="ECO:0000313" key="5">
    <source>
        <dbReference type="EMBL" id="PPE69524.1"/>
    </source>
</evidence>
<feature type="transmembrane region" description="Helical" evidence="4">
    <location>
        <begin position="76"/>
        <end position="94"/>
    </location>
</feature>
<dbReference type="RefSeq" id="WP_104357818.1">
    <property type="nucleotide sequence ID" value="NZ_CALFFA010000017.1"/>
</dbReference>
<protein>
    <submittedName>
        <fullName evidence="5 6">MFS transporter</fullName>
    </submittedName>
</protein>
<reference evidence="5 7" key="1">
    <citation type="submission" date="2018-02" db="EMBL/GenBank/DDBJ databases">
        <title>Reclassifiation of [Polyangium] brachysporum DSM 7029 as Guopingzhaonella breviflexa gen. nov., sp. nov., a member of the family Comamonadaceae.</title>
        <authorList>
            <person name="Tang B."/>
        </authorList>
    </citation>
    <scope>NUCLEOTIDE SEQUENCE [LARGE SCALE GENOMIC DNA]</scope>
    <source>
        <strain evidence="5 7">DSM 15344</strain>
    </source>
</reference>
<comment type="caution">
    <text evidence="5">The sequence shown here is derived from an EMBL/GenBank/DDBJ whole genome shotgun (WGS) entry which is preliminary data.</text>
</comment>
<feature type="transmembrane region" description="Helical" evidence="4">
    <location>
        <begin position="209"/>
        <end position="233"/>
    </location>
</feature>
<feature type="transmembrane region" description="Helical" evidence="4">
    <location>
        <begin position="44"/>
        <end position="64"/>
    </location>
</feature>
<reference evidence="6 8" key="2">
    <citation type="submission" date="2019-03" db="EMBL/GenBank/DDBJ databases">
        <title>Genomic Encyclopedia of Type Strains, Phase IV (KMG-IV): sequencing the most valuable type-strain genomes for metagenomic binning, comparative biology and taxonomic classification.</title>
        <authorList>
            <person name="Goeker M."/>
        </authorList>
    </citation>
    <scope>NUCLEOTIDE SEQUENCE [LARGE SCALE GENOMIC DNA]</scope>
    <source>
        <strain evidence="6 8">DSM 15264</strain>
    </source>
</reference>
<dbReference type="OrthoDB" id="5317164at2"/>
<evidence type="ECO:0000256" key="4">
    <source>
        <dbReference type="SAM" id="Phobius"/>
    </source>
</evidence>
<gene>
    <name evidence="5" type="ORF">C1702_11330</name>
    <name evidence="6" type="ORF">EV676_102585</name>
</gene>
<feature type="transmembrane region" description="Helical" evidence="4">
    <location>
        <begin position="100"/>
        <end position="120"/>
    </location>
</feature>
<evidence type="ECO:0000256" key="1">
    <source>
        <dbReference type="ARBA" id="ARBA00022692"/>
    </source>
</evidence>
<evidence type="ECO:0000256" key="2">
    <source>
        <dbReference type="ARBA" id="ARBA00022989"/>
    </source>
</evidence>
<dbReference type="GO" id="GO:0022857">
    <property type="term" value="F:transmembrane transporter activity"/>
    <property type="evidence" value="ECO:0007669"/>
    <property type="project" value="InterPro"/>
</dbReference>
<keyword evidence="7" id="KW-1185">Reference proteome</keyword>
<dbReference type="Proteomes" id="UP000294772">
    <property type="component" value="Unassembled WGS sequence"/>
</dbReference>
<dbReference type="PANTHER" id="PTHR23523:SF2">
    <property type="entry name" value="2-NITROIMIDAZOLE TRANSPORTER"/>
    <property type="match status" value="1"/>
</dbReference>
<dbReference type="InterPro" id="IPR052524">
    <property type="entry name" value="MFS_Cyanate_Porter"/>
</dbReference>
<feature type="transmembrane region" description="Helical" evidence="4">
    <location>
        <begin position="245"/>
        <end position="265"/>
    </location>
</feature>
<dbReference type="InterPro" id="IPR011701">
    <property type="entry name" value="MFS"/>
</dbReference>
<feature type="transmembrane region" description="Helical" evidence="4">
    <location>
        <begin position="169"/>
        <end position="188"/>
    </location>
</feature>
<name>A0A2S5T3F9_9BURK</name>
<feature type="transmembrane region" description="Helical" evidence="4">
    <location>
        <begin position="364"/>
        <end position="383"/>
    </location>
</feature>
<keyword evidence="2 4" id="KW-1133">Transmembrane helix</keyword>
<dbReference type="InterPro" id="IPR036259">
    <property type="entry name" value="MFS_trans_sf"/>
</dbReference>
<proteinExistence type="predicted"/>
<evidence type="ECO:0000256" key="3">
    <source>
        <dbReference type="ARBA" id="ARBA00023136"/>
    </source>
</evidence>
<dbReference type="AlphaFoldDB" id="A0A2S5T3F9"/>
<evidence type="ECO:0000313" key="8">
    <source>
        <dbReference type="Proteomes" id="UP000294772"/>
    </source>
</evidence>
<evidence type="ECO:0000313" key="7">
    <source>
        <dbReference type="Proteomes" id="UP000239406"/>
    </source>
</evidence>
<dbReference type="EMBL" id="SLXF01000002">
    <property type="protein sequence ID" value="TCP09072.1"/>
    <property type="molecule type" value="Genomic_DNA"/>
</dbReference>
<keyword evidence="3 4" id="KW-0472">Membrane</keyword>
<feature type="transmembrane region" description="Helical" evidence="4">
    <location>
        <begin position="277"/>
        <end position="295"/>
    </location>
</feature>
<dbReference type="Pfam" id="PF07690">
    <property type="entry name" value="MFS_1"/>
    <property type="match status" value="1"/>
</dbReference>
<sequence length="396" mass="40589">MSKPPLFRRAQLPAFLAFLLLAVNLRPAITAVGPLVGSIQETTGLSGTALGMLTSLPLLAFAAFSPLAGFARRLGLERTAACAMLMLLAGVLLRSAGPTAALYAGTLVLAAGIAVGNVLAPSFIKRDYAAHVGTLTTLYAMVLALSAAAGTGLAVPLERVLPGGWRGALAAWALPAAAAAILWARAFLRPRAPEPPADPVAANTSVWRSPLAWCVTAFMGLQSICFYVPVGWFPRVIQDAGYDPAVAGLMITAFQLVSLVASATMPRLLAARPDQRALAVFASLVILTGVLGLMLHPAWALLWVSLAGLGSGLSFPLALAFIGLRTTDHRQAASLSLMSQSIGYLLAAAGPLLFGLAHDLSGGWTAPLAGLAASTVVLAVVGYRAGQARTISGAGG</sequence>
<evidence type="ECO:0000313" key="6">
    <source>
        <dbReference type="EMBL" id="TCP09072.1"/>
    </source>
</evidence>